<dbReference type="Gene3D" id="3.40.570.10">
    <property type="entry name" value="Extracellular Endonuclease, subunit A"/>
    <property type="match status" value="1"/>
</dbReference>
<dbReference type="RefSeq" id="WP_202896136.1">
    <property type="nucleotide sequence ID" value="NZ_BAABJL010000208.1"/>
</dbReference>
<organism evidence="3 4">
    <name type="scientific">Actinopolymorpha pittospori</name>
    <dbReference type="NCBI Taxonomy" id="648752"/>
    <lineage>
        <taxon>Bacteria</taxon>
        <taxon>Bacillati</taxon>
        <taxon>Actinomycetota</taxon>
        <taxon>Actinomycetes</taxon>
        <taxon>Propionibacteriales</taxon>
        <taxon>Actinopolymorphaceae</taxon>
        <taxon>Actinopolymorpha</taxon>
    </lineage>
</organism>
<evidence type="ECO:0000256" key="1">
    <source>
        <dbReference type="SAM" id="MobiDB-lite"/>
    </source>
</evidence>
<name>A0A927MP17_9ACTN</name>
<feature type="domain" description="Type VII secretion system protein EssD-like" evidence="2">
    <location>
        <begin position="40"/>
        <end position="154"/>
    </location>
</feature>
<accession>A0A927MP17</accession>
<keyword evidence="4" id="KW-1185">Reference proteome</keyword>
<dbReference type="EMBL" id="JADBEM010000001">
    <property type="protein sequence ID" value="MBE1604236.1"/>
    <property type="molecule type" value="Genomic_DNA"/>
</dbReference>
<feature type="region of interest" description="Disordered" evidence="1">
    <location>
        <begin position="61"/>
        <end position="84"/>
    </location>
</feature>
<evidence type="ECO:0000313" key="3">
    <source>
        <dbReference type="EMBL" id="MBE1604236.1"/>
    </source>
</evidence>
<protein>
    <recommendedName>
        <fullName evidence="2">Type VII secretion system protein EssD-like domain-containing protein</fullName>
    </recommendedName>
</protein>
<dbReference type="InterPro" id="IPR044929">
    <property type="entry name" value="DNA/RNA_non-sp_Endonuclease_sf"/>
</dbReference>
<sequence>MEADGQGRAVHRTELETGHHLPRQQPGHPEQLRLPDRLEGRVVHAEGELILRTGHRNKAQQVYSGGGDRIYQNPNPRDNDAGGHLFGTQFGGAGEGLNMVPQAARQNSGGDWQAMEKDWADALEADKDVYVKVVPKYPNDSTHRPHEFEISYTIRSVDENGKLVIQRVRRTIPNA</sequence>
<dbReference type="AlphaFoldDB" id="A0A927MP17"/>
<dbReference type="InterPro" id="IPR044927">
    <property type="entry name" value="Endonuclea_NS_2"/>
</dbReference>
<reference evidence="3" key="1">
    <citation type="submission" date="2020-10" db="EMBL/GenBank/DDBJ databases">
        <title>Sequencing the genomes of 1000 actinobacteria strains.</title>
        <authorList>
            <person name="Klenk H.-P."/>
        </authorList>
    </citation>
    <scope>NUCLEOTIDE SEQUENCE</scope>
    <source>
        <strain evidence="3">DSM 45354</strain>
    </source>
</reference>
<feature type="region of interest" description="Disordered" evidence="1">
    <location>
        <begin position="1"/>
        <end position="31"/>
    </location>
</feature>
<evidence type="ECO:0000259" key="2">
    <source>
        <dbReference type="Pfam" id="PF13930"/>
    </source>
</evidence>
<dbReference type="Pfam" id="PF13930">
    <property type="entry name" value="Endonuclea_NS_2"/>
    <property type="match status" value="1"/>
</dbReference>
<gene>
    <name evidence="3" type="ORF">HEB94_001084</name>
</gene>
<dbReference type="Proteomes" id="UP000638648">
    <property type="component" value="Unassembled WGS sequence"/>
</dbReference>
<evidence type="ECO:0000313" key="4">
    <source>
        <dbReference type="Proteomes" id="UP000638648"/>
    </source>
</evidence>
<comment type="caution">
    <text evidence="3">The sequence shown here is derived from an EMBL/GenBank/DDBJ whole genome shotgun (WGS) entry which is preliminary data.</text>
</comment>
<proteinExistence type="predicted"/>